<evidence type="ECO:0000256" key="10">
    <source>
        <dbReference type="ARBA" id="ARBA00024190"/>
    </source>
</evidence>
<evidence type="ECO:0000256" key="7">
    <source>
        <dbReference type="ARBA" id="ARBA00023069"/>
    </source>
</evidence>
<keyword evidence="6" id="KW-0282">Flagellum</keyword>
<evidence type="ECO:0000256" key="11">
    <source>
        <dbReference type="SAM" id="MobiDB-lite"/>
    </source>
</evidence>
<dbReference type="GO" id="GO:0045504">
    <property type="term" value="F:dynein heavy chain binding"/>
    <property type="evidence" value="ECO:0007669"/>
    <property type="project" value="TreeGrafter"/>
</dbReference>
<evidence type="ECO:0000256" key="4">
    <source>
        <dbReference type="ARBA" id="ARBA00022574"/>
    </source>
</evidence>
<dbReference type="SUPFAM" id="SSF50978">
    <property type="entry name" value="WD40 repeat-like"/>
    <property type="match status" value="1"/>
</dbReference>
<evidence type="ECO:0000256" key="3">
    <source>
        <dbReference type="ARBA" id="ARBA00022490"/>
    </source>
</evidence>
<dbReference type="GO" id="GO:0120293">
    <property type="term" value="C:dynein axonemal particle"/>
    <property type="evidence" value="ECO:0007669"/>
    <property type="project" value="UniProtKB-SubCell"/>
</dbReference>
<protein>
    <submittedName>
        <fullName evidence="12">Uncharacterized protein</fullName>
    </submittedName>
</protein>
<keyword evidence="4" id="KW-0853">WD repeat</keyword>
<dbReference type="GO" id="GO:0005858">
    <property type="term" value="C:axonemal dynein complex"/>
    <property type="evidence" value="ECO:0007669"/>
    <property type="project" value="TreeGrafter"/>
</dbReference>
<dbReference type="InterPro" id="IPR015943">
    <property type="entry name" value="WD40/YVTN_repeat-like_dom_sf"/>
</dbReference>
<keyword evidence="3" id="KW-0963">Cytoplasm</keyword>
<evidence type="ECO:0000256" key="5">
    <source>
        <dbReference type="ARBA" id="ARBA00022737"/>
    </source>
</evidence>
<dbReference type="InterPro" id="IPR050687">
    <property type="entry name" value="Dynein_IC"/>
</dbReference>
<keyword evidence="9" id="KW-0966">Cell projection</keyword>
<proteinExistence type="predicted"/>
<reference evidence="12" key="1">
    <citation type="journal article" date="2023" name="Insect Mol. Biol.">
        <title>Genome sequencing provides insights into the evolution of gene families encoding plant cell wall-degrading enzymes in longhorned beetles.</title>
        <authorList>
            <person name="Shin N.R."/>
            <person name="Okamura Y."/>
            <person name="Kirsch R."/>
            <person name="Pauchet Y."/>
        </authorList>
    </citation>
    <scope>NUCLEOTIDE SEQUENCE</scope>
    <source>
        <strain evidence="12">AMC_N1</strain>
    </source>
</reference>
<evidence type="ECO:0000256" key="2">
    <source>
        <dbReference type="ARBA" id="ARBA00004430"/>
    </source>
</evidence>
<dbReference type="EMBL" id="JAPWTK010000382">
    <property type="protein sequence ID" value="KAJ8941239.1"/>
    <property type="molecule type" value="Genomic_DNA"/>
</dbReference>
<sequence>MFINFVKFNKPSFIIIVKFRSKNETLSESNHKLNDQAKVLVQQLFHKNVFINKNSDQTPAVVDLQTKTSLTLQQVQMNNQSMSQYQDTNTDPESHDNPWTGVIGKKRQRSSPEVSTNKKIPEPIVDFSVTQQSVLSFDWSPAFSTIIATIRGSCIMLWDFQRKGYAPQTSVSSPTGCKNTLVEFTENGRCLVAGDIDGNIHENSLFEALYRALATKPELLRKLKKVRKSGLVDETYMVIIHRLIIIP</sequence>
<keyword evidence="5" id="KW-0677">Repeat</keyword>
<dbReference type="GO" id="GO:0003341">
    <property type="term" value="P:cilium movement"/>
    <property type="evidence" value="ECO:0007669"/>
    <property type="project" value="TreeGrafter"/>
</dbReference>
<evidence type="ECO:0000256" key="6">
    <source>
        <dbReference type="ARBA" id="ARBA00022846"/>
    </source>
</evidence>
<dbReference type="Proteomes" id="UP001162162">
    <property type="component" value="Unassembled WGS sequence"/>
</dbReference>
<evidence type="ECO:0000256" key="9">
    <source>
        <dbReference type="ARBA" id="ARBA00023273"/>
    </source>
</evidence>
<keyword evidence="13" id="KW-1185">Reference proteome</keyword>
<evidence type="ECO:0000256" key="8">
    <source>
        <dbReference type="ARBA" id="ARBA00023212"/>
    </source>
</evidence>
<dbReference type="InterPro" id="IPR036322">
    <property type="entry name" value="WD40_repeat_dom_sf"/>
</dbReference>
<dbReference type="GO" id="GO:0045503">
    <property type="term" value="F:dynein light chain binding"/>
    <property type="evidence" value="ECO:0007669"/>
    <property type="project" value="TreeGrafter"/>
</dbReference>
<evidence type="ECO:0000313" key="12">
    <source>
        <dbReference type="EMBL" id="KAJ8941239.1"/>
    </source>
</evidence>
<feature type="region of interest" description="Disordered" evidence="11">
    <location>
        <begin position="81"/>
        <end position="117"/>
    </location>
</feature>
<comment type="caution">
    <text evidence="12">The sequence shown here is derived from an EMBL/GenBank/DDBJ whole genome shotgun (WGS) entry which is preliminary data.</text>
</comment>
<name>A0AAV8XRW3_9CUCU</name>
<organism evidence="12 13">
    <name type="scientific">Aromia moschata</name>
    <dbReference type="NCBI Taxonomy" id="1265417"/>
    <lineage>
        <taxon>Eukaryota</taxon>
        <taxon>Metazoa</taxon>
        <taxon>Ecdysozoa</taxon>
        <taxon>Arthropoda</taxon>
        <taxon>Hexapoda</taxon>
        <taxon>Insecta</taxon>
        <taxon>Pterygota</taxon>
        <taxon>Neoptera</taxon>
        <taxon>Endopterygota</taxon>
        <taxon>Coleoptera</taxon>
        <taxon>Polyphaga</taxon>
        <taxon>Cucujiformia</taxon>
        <taxon>Chrysomeloidea</taxon>
        <taxon>Cerambycidae</taxon>
        <taxon>Cerambycinae</taxon>
        <taxon>Callichromatini</taxon>
        <taxon>Aromia</taxon>
    </lineage>
</organism>
<dbReference type="Gene3D" id="2.130.10.10">
    <property type="entry name" value="YVTN repeat-like/Quinoprotein amine dehydrogenase"/>
    <property type="match status" value="1"/>
</dbReference>
<dbReference type="PANTHER" id="PTHR12442">
    <property type="entry name" value="DYNEIN INTERMEDIATE CHAIN"/>
    <property type="match status" value="1"/>
</dbReference>
<accession>A0AAV8XRW3</accession>
<gene>
    <name evidence="12" type="ORF">NQ318_015671</name>
</gene>
<comment type="subcellular location">
    <subcellularLocation>
        <location evidence="1">Cell projection</location>
        <location evidence="1">Cilium</location>
        <location evidence="1">Flagellum</location>
    </subcellularLocation>
    <subcellularLocation>
        <location evidence="2">Cytoplasm</location>
        <location evidence="2">Cytoskeleton</location>
        <location evidence="2">Cilium axoneme</location>
    </subcellularLocation>
    <subcellularLocation>
        <location evidence="10">Dynein axonemal particle</location>
    </subcellularLocation>
</comment>
<evidence type="ECO:0000313" key="13">
    <source>
        <dbReference type="Proteomes" id="UP001162162"/>
    </source>
</evidence>
<dbReference type="AlphaFoldDB" id="A0AAV8XRW3"/>
<dbReference type="GO" id="GO:0031514">
    <property type="term" value="C:motile cilium"/>
    <property type="evidence" value="ECO:0007669"/>
    <property type="project" value="UniProtKB-SubCell"/>
</dbReference>
<keyword evidence="8" id="KW-0206">Cytoskeleton</keyword>
<evidence type="ECO:0000256" key="1">
    <source>
        <dbReference type="ARBA" id="ARBA00004230"/>
    </source>
</evidence>
<keyword evidence="7" id="KW-0969">Cilium</keyword>
<dbReference type="PANTHER" id="PTHR12442:SF12">
    <property type="entry name" value="DYNEIN AXONEMAL INTERMEDIATE CHAIN 4"/>
    <property type="match status" value="1"/>
</dbReference>